<dbReference type="Gene3D" id="3.40.50.150">
    <property type="entry name" value="Vaccinia Virus protein VP39"/>
    <property type="match status" value="1"/>
</dbReference>
<protein>
    <submittedName>
        <fullName evidence="2">S-adenosyl-L-methionine-dependent methyltransferase</fullName>
    </submittedName>
</protein>
<dbReference type="AlphaFoldDB" id="A0AAD6YK40"/>
<gene>
    <name evidence="2" type="ORF">GGX14DRAFT_439879</name>
</gene>
<organism evidence="2 3">
    <name type="scientific">Mycena pura</name>
    <dbReference type="NCBI Taxonomy" id="153505"/>
    <lineage>
        <taxon>Eukaryota</taxon>
        <taxon>Fungi</taxon>
        <taxon>Dikarya</taxon>
        <taxon>Basidiomycota</taxon>
        <taxon>Agaricomycotina</taxon>
        <taxon>Agaricomycetes</taxon>
        <taxon>Agaricomycetidae</taxon>
        <taxon>Agaricales</taxon>
        <taxon>Marasmiineae</taxon>
        <taxon>Mycenaceae</taxon>
        <taxon>Mycena</taxon>
    </lineage>
</organism>
<dbReference type="InterPro" id="IPR051052">
    <property type="entry name" value="Diverse_substrate_MTase"/>
</dbReference>
<dbReference type="EMBL" id="JARJCW010000013">
    <property type="protein sequence ID" value="KAJ7218115.1"/>
    <property type="molecule type" value="Genomic_DNA"/>
</dbReference>
<dbReference type="CDD" id="cd02440">
    <property type="entry name" value="AdoMet_MTases"/>
    <property type="match status" value="1"/>
</dbReference>
<name>A0AAD6YK40_9AGAR</name>
<dbReference type="PANTHER" id="PTHR44942:SF10">
    <property type="entry name" value="METHYLTRANSFERASE TYPE 11 DOMAIN-CONTAINING PROTEIN"/>
    <property type="match status" value="1"/>
</dbReference>
<sequence>MTCTDNTFVSFTREKAAVYAANRGSSYPSELYQAILEYHHGERNLVLDVGSGPGNAVFGLLPFFKCGIGSDPSVQMIEQAKKEAEKRGVSDRTKFVVCAGEECANVLSGAELGTVDMLTVAMAAHWMHMRPFYVSAAKALRPGGTLAMWTASSYYCHPSTPNARAVQEALDDLENNMLASYMAPGNWISKNAYETLSLPWENGATCAFFEQSAFVRRHWDRNGVPSAPAQADGTPGAFLAGGDTPIETIGKFFGSASPVIRWREANPLRAHTDEDPVNITMRRLQEALGDVSSIRGAPSYSLLLMRRS</sequence>
<dbReference type="GO" id="GO:0008168">
    <property type="term" value="F:methyltransferase activity"/>
    <property type="evidence" value="ECO:0007669"/>
    <property type="project" value="UniProtKB-KW"/>
</dbReference>
<dbReference type="InterPro" id="IPR041698">
    <property type="entry name" value="Methyltransf_25"/>
</dbReference>
<keyword evidence="3" id="KW-1185">Reference proteome</keyword>
<reference evidence="2" key="1">
    <citation type="submission" date="2023-03" db="EMBL/GenBank/DDBJ databases">
        <title>Massive genome expansion in bonnet fungi (Mycena s.s.) driven by repeated elements and novel gene families across ecological guilds.</title>
        <authorList>
            <consortium name="Lawrence Berkeley National Laboratory"/>
            <person name="Harder C.B."/>
            <person name="Miyauchi S."/>
            <person name="Viragh M."/>
            <person name="Kuo A."/>
            <person name="Thoen E."/>
            <person name="Andreopoulos B."/>
            <person name="Lu D."/>
            <person name="Skrede I."/>
            <person name="Drula E."/>
            <person name="Henrissat B."/>
            <person name="Morin E."/>
            <person name="Kohler A."/>
            <person name="Barry K."/>
            <person name="LaButti K."/>
            <person name="Morin E."/>
            <person name="Salamov A."/>
            <person name="Lipzen A."/>
            <person name="Mereny Z."/>
            <person name="Hegedus B."/>
            <person name="Baldrian P."/>
            <person name="Stursova M."/>
            <person name="Weitz H."/>
            <person name="Taylor A."/>
            <person name="Grigoriev I.V."/>
            <person name="Nagy L.G."/>
            <person name="Martin F."/>
            <person name="Kauserud H."/>
        </authorList>
    </citation>
    <scope>NUCLEOTIDE SEQUENCE</scope>
    <source>
        <strain evidence="2">9144</strain>
    </source>
</reference>
<dbReference type="InterPro" id="IPR029063">
    <property type="entry name" value="SAM-dependent_MTases_sf"/>
</dbReference>
<evidence type="ECO:0000313" key="2">
    <source>
        <dbReference type="EMBL" id="KAJ7218115.1"/>
    </source>
</evidence>
<keyword evidence="2" id="KW-0808">Transferase</keyword>
<keyword evidence="2" id="KW-0489">Methyltransferase</keyword>
<evidence type="ECO:0000259" key="1">
    <source>
        <dbReference type="Pfam" id="PF13649"/>
    </source>
</evidence>
<feature type="domain" description="Methyltransferase" evidence="1">
    <location>
        <begin position="46"/>
        <end position="144"/>
    </location>
</feature>
<dbReference type="SUPFAM" id="SSF53335">
    <property type="entry name" value="S-adenosyl-L-methionine-dependent methyltransferases"/>
    <property type="match status" value="1"/>
</dbReference>
<dbReference type="Pfam" id="PF13649">
    <property type="entry name" value="Methyltransf_25"/>
    <property type="match status" value="1"/>
</dbReference>
<comment type="caution">
    <text evidence="2">The sequence shown here is derived from an EMBL/GenBank/DDBJ whole genome shotgun (WGS) entry which is preliminary data.</text>
</comment>
<accession>A0AAD6YK40</accession>
<proteinExistence type="predicted"/>
<dbReference type="Proteomes" id="UP001219525">
    <property type="component" value="Unassembled WGS sequence"/>
</dbReference>
<evidence type="ECO:0000313" key="3">
    <source>
        <dbReference type="Proteomes" id="UP001219525"/>
    </source>
</evidence>
<dbReference type="GO" id="GO:0032259">
    <property type="term" value="P:methylation"/>
    <property type="evidence" value="ECO:0007669"/>
    <property type="project" value="UniProtKB-KW"/>
</dbReference>
<dbReference type="PANTHER" id="PTHR44942">
    <property type="entry name" value="METHYLTRANSF_11 DOMAIN-CONTAINING PROTEIN"/>
    <property type="match status" value="1"/>
</dbReference>